<dbReference type="GO" id="GO:0005737">
    <property type="term" value="C:cytoplasm"/>
    <property type="evidence" value="ECO:0007669"/>
    <property type="project" value="TreeGrafter"/>
</dbReference>
<reference evidence="3 4" key="1">
    <citation type="journal article" date="2017" name="Nature">
        <title>Atmospheric trace gases support primary production in Antarctic desert surface soil.</title>
        <authorList>
            <person name="Ji M."/>
            <person name="Greening C."/>
            <person name="Vanwonterghem I."/>
            <person name="Carere C.R."/>
            <person name="Bay S.K."/>
            <person name="Steen J.A."/>
            <person name="Montgomery K."/>
            <person name="Lines T."/>
            <person name="Beardall J."/>
            <person name="van Dorst J."/>
            <person name="Snape I."/>
            <person name="Stott M.B."/>
            <person name="Hugenholtz P."/>
            <person name="Ferrari B.C."/>
        </authorList>
    </citation>
    <scope>NUCLEOTIDE SEQUENCE [LARGE SCALE GENOMIC DNA]</scope>
    <source>
        <strain evidence="3">RRmetagenome_bin12</strain>
    </source>
</reference>
<organism evidence="3 4">
    <name type="scientific">Candidatus Aeolococcus gillhamiae</name>
    <dbReference type="NCBI Taxonomy" id="3127015"/>
    <lineage>
        <taxon>Bacteria</taxon>
        <taxon>Bacillati</taxon>
        <taxon>Candidatus Dormiibacterota</taxon>
        <taxon>Candidatus Dormibacteria</taxon>
        <taxon>Candidatus Aeolococcales</taxon>
        <taxon>Candidatus Aeolococcaceae</taxon>
        <taxon>Candidatus Aeolococcus</taxon>
    </lineage>
</organism>
<proteinExistence type="predicted"/>
<accession>A0A2W5Z2V0</accession>
<dbReference type="Gene3D" id="3.40.50.720">
    <property type="entry name" value="NAD(P)-binding Rossmann-like Domain"/>
    <property type="match status" value="1"/>
</dbReference>
<dbReference type="EMBL" id="QHBU01000199">
    <property type="protein sequence ID" value="PZR79563.1"/>
    <property type="molecule type" value="Genomic_DNA"/>
</dbReference>
<dbReference type="InterPro" id="IPR036291">
    <property type="entry name" value="NAD(P)-bd_dom_sf"/>
</dbReference>
<dbReference type="InterPro" id="IPR051783">
    <property type="entry name" value="NAD(P)-dependent_oxidoreduct"/>
</dbReference>
<name>A0A2W5Z2V0_9BACT</name>
<feature type="region of interest" description="Disordered" evidence="1">
    <location>
        <begin position="1"/>
        <end position="35"/>
    </location>
</feature>
<dbReference type="InterPro" id="IPR001509">
    <property type="entry name" value="Epimerase_deHydtase"/>
</dbReference>
<evidence type="ECO:0000259" key="2">
    <source>
        <dbReference type="Pfam" id="PF01370"/>
    </source>
</evidence>
<gene>
    <name evidence="3" type="ORF">DLM65_10455</name>
</gene>
<dbReference type="GO" id="GO:0004029">
    <property type="term" value="F:aldehyde dehydrogenase (NAD+) activity"/>
    <property type="evidence" value="ECO:0007669"/>
    <property type="project" value="TreeGrafter"/>
</dbReference>
<protein>
    <recommendedName>
        <fullName evidence="2">NAD-dependent epimerase/dehydratase domain-containing protein</fullName>
    </recommendedName>
</protein>
<evidence type="ECO:0000313" key="3">
    <source>
        <dbReference type="EMBL" id="PZR79563.1"/>
    </source>
</evidence>
<evidence type="ECO:0000256" key="1">
    <source>
        <dbReference type="SAM" id="MobiDB-lite"/>
    </source>
</evidence>
<dbReference type="SUPFAM" id="SSF51735">
    <property type="entry name" value="NAD(P)-binding Rossmann-fold domains"/>
    <property type="match status" value="1"/>
</dbReference>
<feature type="domain" description="NAD-dependent epimerase/dehydratase" evidence="2">
    <location>
        <begin position="42"/>
        <end position="262"/>
    </location>
</feature>
<feature type="region of interest" description="Disordered" evidence="1">
    <location>
        <begin position="150"/>
        <end position="174"/>
    </location>
</feature>
<evidence type="ECO:0000313" key="4">
    <source>
        <dbReference type="Proteomes" id="UP000248724"/>
    </source>
</evidence>
<sequence length="363" mass="38384">MHGPLRVRADRGDRHHRFAAPDPAGRVGHTRGATDGVSGDEVFLTGATGFIGGHVLDVLLEAGHPVRALVRTHGQLGRRSGLTEVVGDVTRAGRLVDSMRGCRAVIHTAAAYSFAPAERARIRSTNVAGTAGILEAARLAEVERAVVTSSSATVGPARAGRPATEANHADEHGHSAYHDSKIAAERAALAARIPTVLVLPTAPVGARDWKPTPTGAAVLTFLRGRVLASVDGGLNVVAVADVARAHLAALQRGQPGRRYLVGGANLSFDELWARLGAVSGRRPPRLRMPHAVALLAALVDEARCRVVAGAQPVVPLEGARMARHRMYVETRRAQEELGVIPSSVDVALEESVRWYREHGYLAA</sequence>
<dbReference type="AlphaFoldDB" id="A0A2W5Z2V0"/>
<comment type="caution">
    <text evidence="3">The sequence shown here is derived from an EMBL/GenBank/DDBJ whole genome shotgun (WGS) entry which is preliminary data.</text>
</comment>
<dbReference type="PANTHER" id="PTHR48079:SF6">
    <property type="entry name" value="NAD(P)-BINDING DOMAIN-CONTAINING PROTEIN-RELATED"/>
    <property type="match status" value="1"/>
</dbReference>
<dbReference type="Pfam" id="PF01370">
    <property type="entry name" value="Epimerase"/>
    <property type="match status" value="1"/>
</dbReference>
<dbReference type="Proteomes" id="UP000248724">
    <property type="component" value="Unassembled WGS sequence"/>
</dbReference>
<dbReference type="PANTHER" id="PTHR48079">
    <property type="entry name" value="PROTEIN YEEZ"/>
    <property type="match status" value="1"/>
</dbReference>